<dbReference type="AlphaFoldDB" id="A0A9P0FV88"/>
<accession>A0A9P0FV88</accession>
<organism evidence="1 2">
    <name type="scientific">Chrysodeixis includens</name>
    <name type="common">Soybean looper</name>
    <name type="synonym">Pseudoplusia includens</name>
    <dbReference type="NCBI Taxonomy" id="689277"/>
    <lineage>
        <taxon>Eukaryota</taxon>
        <taxon>Metazoa</taxon>
        <taxon>Ecdysozoa</taxon>
        <taxon>Arthropoda</taxon>
        <taxon>Hexapoda</taxon>
        <taxon>Insecta</taxon>
        <taxon>Pterygota</taxon>
        <taxon>Neoptera</taxon>
        <taxon>Endopterygota</taxon>
        <taxon>Lepidoptera</taxon>
        <taxon>Glossata</taxon>
        <taxon>Ditrysia</taxon>
        <taxon>Noctuoidea</taxon>
        <taxon>Noctuidae</taxon>
        <taxon>Plusiinae</taxon>
        <taxon>Chrysodeixis</taxon>
    </lineage>
</organism>
<dbReference type="EMBL" id="LR824019">
    <property type="protein sequence ID" value="CAH0588252.1"/>
    <property type="molecule type" value="Genomic_DNA"/>
</dbReference>
<reference evidence="1" key="1">
    <citation type="submission" date="2021-12" db="EMBL/GenBank/DDBJ databases">
        <authorList>
            <person name="King R."/>
        </authorList>
    </citation>
    <scope>NUCLEOTIDE SEQUENCE</scope>
</reference>
<protein>
    <submittedName>
        <fullName evidence="1">Uncharacterized protein</fullName>
    </submittedName>
</protein>
<dbReference type="Proteomes" id="UP001154114">
    <property type="component" value="Chromosome 16"/>
</dbReference>
<gene>
    <name evidence="1" type="ORF">CINC_LOCUS4049</name>
</gene>
<keyword evidence="2" id="KW-1185">Reference proteome</keyword>
<sequence length="202" mass="22086">MQHLKSSSAVYIVSLVCNARYTRSGLLARPVVTSLKSCPLFSADLCEKVRTALESATSLHGTSRYLFCDAGSGQCLDHVGMSQWQHVPHADSGAGAWRARCDLQLILRSVFIALTCRSSTCGALCSLYVAIAGAYTKAISFVGTINQKHLTRQVGINQIPGLPTLETLNNKTSKPMDSKVAAGYTANFRHWRRKQNQRGYFS</sequence>
<name>A0A9P0FV88_CHRIL</name>
<evidence type="ECO:0000313" key="1">
    <source>
        <dbReference type="EMBL" id="CAH0588252.1"/>
    </source>
</evidence>
<evidence type="ECO:0000313" key="2">
    <source>
        <dbReference type="Proteomes" id="UP001154114"/>
    </source>
</evidence>
<proteinExistence type="predicted"/>